<sequence>MPKEPMNLTIETSLKRRVKAQAALLGRTVSDVVAELLEQWLKEVESQTDNNEK</sequence>
<dbReference type="Proteomes" id="UP001576776">
    <property type="component" value="Unassembled WGS sequence"/>
</dbReference>
<comment type="caution">
    <text evidence="1">The sequence shown here is derived from an EMBL/GenBank/DDBJ whole genome shotgun (WGS) entry which is preliminary data.</text>
</comment>
<organism evidence="1 2">
    <name type="scientific">Floridaenema fluviatile BLCC-F154</name>
    <dbReference type="NCBI Taxonomy" id="3153640"/>
    <lineage>
        <taxon>Bacteria</taxon>
        <taxon>Bacillati</taxon>
        <taxon>Cyanobacteriota</taxon>
        <taxon>Cyanophyceae</taxon>
        <taxon>Oscillatoriophycideae</taxon>
        <taxon>Aerosakkonematales</taxon>
        <taxon>Aerosakkonemataceae</taxon>
        <taxon>Floridanema</taxon>
        <taxon>Floridanema fluviatile</taxon>
    </lineage>
</organism>
<accession>A0ABV4YD62</accession>
<dbReference type="SUPFAM" id="SSF47598">
    <property type="entry name" value="Ribbon-helix-helix"/>
    <property type="match status" value="1"/>
</dbReference>
<protein>
    <submittedName>
        <fullName evidence="1">Uncharacterized protein</fullName>
    </submittedName>
</protein>
<dbReference type="Gene3D" id="1.10.1220.10">
    <property type="entry name" value="Met repressor-like"/>
    <property type="match status" value="1"/>
</dbReference>
<dbReference type="EMBL" id="JBHFNS010000062">
    <property type="protein sequence ID" value="MFB2936769.1"/>
    <property type="molecule type" value="Genomic_DNA"/>
</dbReference>
<dbReference type="InterPro" id="IPR010985">
    <property type="entry name" value="Ribbon_hlx_hlx"/>
</dbReference>
<dbReference type="InterPro" id="IPR013321">
    <property type="entry name" value="Arc_rbn_hlx_hlx"/>
</dbReference>
<reference evidence="1 2" key="1">
    <citation type="submission" date="2024-09" db="EMBL/GenBank/DDBJ databases">
        <title>Floridaenema gen nov. (Aerosakkonemataceae, Aerosakkonematales ord. nov., Cyanobacteria) from benthic tropical and subtropical fresh waters, with the description of four new species.</title>
        <authorList>
            <person name="Moretto J.A."/>
            <person name="Berthold D.E."/>
            <person name="Lefler F.W."/>
            <person name="Huang I.-S."/>
            <person name="Laughinghouse H. IV."/>
        </authorList>
    </citation>
    <scope>NUCLEOTIDE SEQUENCE [LARGE SCALE GENOMIC DNA]</scope>
    <source>
        <strain evidence="1 2">BLCC-F154</strain>
    </source>
</reference>
<dbReference type="RefSeq" id="WP_413258263.1">
    <property type="nucleotide sequence ID" value="NZ_JBHFNS010000062.1"/>
</dbReference>
<name>A0ABV4YD62_9CYAN</name>
<keyword evidence="2" id="KW-1185">Reference proteome</keyword>
<evidence type="ECO:0000313" key="1">
    <source>
        <dbReference type="EMBL" id="MFB2936769.1"/>
    </source>
</evidence>
<proteinExistence type="predicted"/>
<evidence type="ECO:0000313" key="2">
    <source>
        <dbReference type="Proteomes" id="UP001576776"/>
    </source>
</evidence>
<gene>
    <name evidence="1" type="ORF">ACE1B6_16075</name>
</gene>